<dbReference type="InterPro" id="IPR012865">
    <property type="entry name" value="DUF1642"/>
</dbReference>
<gene>
    <name evidence="1" type="ORF">KHZ51_02205</name>
</gene>
<protein>
    <submittedName>
        <fullName evidence="1">DUF1642 domain-containing protein</fullName>
    </submittedName>
</protein>
<comment type="caution">
    <text evidence="1">The sequence shown here is derived from an EMBL/GenBank/DDBJ whole genome shotgun (WGS) entry which is preliminary data.</text>
</comment>
<sequence length="243" mass="29056">MNRQGLIERYEKFKVSKKKMTSIDLVLKDLRCLDEPELLPFKLKDVVGRIKGFDPTTQTRWLNDILKELGSDYGLMKYRSGYEQGKSEGAWVGEQLKDADKIRQELNKVKVHQFVADWYEENKDDFEENLFRYIINISSIFDGAKLNEFDRWFLNASTKPFQTLVNMHQFGYEVEEDKKFFVKIKCLSEEYKYLNYFKSCREWLFSEKEETKEYRTAHTRKELEEAGFSEVFNSPLFEVLEVE</sequence>
<evidence type="ECO:0000313" key="2">
    <source>
        <dbReference type="Proteomes" id="UP000759590"/>
    </source>
</evidence>
<dbReference type="Pfam" id="PF07852">
    <property type="entry name" value="DUF1642"/>
    <property type="match status" value="1"/>
</dbReference>
<organism evidence="1 2">
    <name type="scientific">Streptococcus mitis</name>
    <dbReference type="NCBI Taxonomy" id="28037"/>
    <lineage>
        <taxon>Bacteria</taxon>
        <taxon>Bacillati</taxon>
        <taxon>Bacillota</taxon>
        <taxon>Bacilli</taxon>
        <taxon>Lactobacillales</taxon>
        <taxon>Streptococcaceae</taxon>
        <taxon>Streptococcus</taxon>
        <taxon>Streptococcus mitis group</taxon>
    </lineage>
</organism>
<dbReference type="Proteomes" id="UP000759590">
    <property type="component" value="Unassembled WGS sequence"/>
</dbReference>
<dbReference type="EMBL" id="JAGZLW010000005">
    <property type="protein sequence ID" value="MBS4947515.1"/>
    <property type="molecule type" value="Genomic_DNA"/>
</dbReference>
<proteinExistence type="predicted"/>
<reference evidence="1" key="1">
    <citation type="submission" date="2021-02" db="EMBL/GenBank/DDBJ databases">
        <title>Infant gut strain persistence is associated with maternal origin, phylogeny, and functional potential including surface adhesion and iron acquisition.</title>
        <authorList>
            <person name="Lou Y.C."/>
        </authorList>
    </citation>
    <scope>NUCLEOTIDE SEQUENCE</scope>
    <source>
        <strain evidence="1">L3_114_025G1_dasL3_114_025G1_concoct_29</strain>
    </source>
</reference>
<name>A0A943AG07_STRMT</name>
<accession>A0A943AG07</accession>
<evidence type="ECO:0000313" key="1">
    <source>
        <dbReference type="EMBL" id="MBS4947515.1"/>
    </source>
</evidence>
<dbReference type="AlphaFoldDB" id="A0A943AG07"/>